<sequence>MSEAFLAGARAAHRLVASSVVGDRWSESSVLPGMSTGELAAHLARAVLQVDAYRSRGTSTPVTTDAVGYFADLAGTAEPDSVLNVGVRERAAASAADGHGALVGALEAALVRLGAALPTAPRDEVVVVGHRRDQVLLLSEYLRTRCVELAVHLEDLALSVDAAPEVPAATVGEAVDLLQAAARRRYGDAAVLRALARRERDTVDAARVL</sequence>
<dbReference type="Gene3D" id="1.20.120.450">
    <property type="entry name" value="dinb family like domain"/>
    <property type="match status" value="1"/>
</dbReference>
<dbReference type="EMBL" id="JBHSLD010000007">
    <property type="protein sequence ID" value="MFC5380451.1"/>
    <property type="molecule type" value="Genomic_DNA"/>
</dbReference>
<evidence type="ECO:0000313" key="2">
    <source>
        <dbReference type="EMBL" id="MFC5380451.1"/>
    </source>
</evidence>
<keyword evidence="3" id="KW-1185">Reference proteome</keyword>
<proteinExistence type="predicted"/>
<evidence type="ECO:0000259" key="1">
    <source>
        <dbReference type="Pfam" id="PF11716"/>
    </source>
</evidence>
<dbReference type="InterPro" id="IPR034660">
    <property type="entry name" value="DinB/YfiT-like"/>
</dbReference>
<keyword evidence="2" id="KW-0413">Isomerase</keyword>
<reference evidence="3" key="1">
    <citation type="journal article" date="2019" name="Int. J. Syst. Evol. Microbiol.">
        <title>The Global Catalogue of Microorganisms (GCM) 10K type strain sequencing project: providing services to taxonomists for standard genome sequencing and annotation.</title>
        <authorList>
            <consortium name="The Broad Institute Genomics Platform"/>
            <consortium name="The Broad Institute Genome Sequencing Center for Infectious Disease"/>
            <person name="Wu L."/>
            <person name="Ma J."/>
        </authorList>
    </citation>
    <scope>NUCLEOTIDE SEQUENCE [LARGE SCALE GENOMIC DNA]</scope>
    <source>
        <strain evidence="3">CCUG 43114</strain>
    </source>
</reference>
<dbReference type="SUPFAM" id="SSF109854">
    <property type="entry name" value="DinB/YfiT-like putative metalloenzymes"/>
    <property type="match status" value="1"/>
</dbReference>
<dbReference type="Pfam" id="PF11716">
    <property type="entry name" value="MDMPI_N"/>
    <property type="match status" value="1"/>
</dbReference>
<evidence type="ECO:0000313" key="3">
    <source>
        <dbReference type="Proteomes" id="UP001596122"/>
    </source>
</evidence>
<dbReference type="Proteomes" id="UP001596122">
    <property type="component" value="Unassembled WGS sequence"/>
</dbReference>
<accession>A0ABW0GQA7</accession>
<organism evidence="2 3">
    <name type="scientific">Aquipuribacter nitratireducens</name>
    <dbReference type="NCBI Taxonomy" id="650104"/>
    <lineage>
        <taxon>Bacteria</taxon>
        <taxon>Bacillati</taxon>
        <taxon>Actinomycetota</taxon>
        <taxon>Actinomycetes</taxon>
        <taxon>Micrococcales</taxon>
        <taxon>Intrasporangiaceae</taxon>
        <taxon>Aquipuribacter</taxon>
    </lineage>
</organism>
<dbReference type="InterPro" id="IPR024344">
    <property type="entry name" value="MDMPI_metal-binding"/>
</dbReference>
<name>A0ABW0GQA7_9MICO</name>
<gene>
    <name evidence="2" type="ORF">ACFPJ6_06595</name>
</gene>
<dbReference type="GO" id="GO:0016853">
    <property type="term" value="F:isomerase activity"/>
    <property type="evidence" value="ECO:0007669"/>
    <property type="project" value="UniProtKB-KW"/>
</dbReference>
<dbReference type="RefSeq" id="WP_340268233.1">
    <property type="nucleotide sequence ID" value="NZ_JBBEOG010000002.1"/>
</dbReference>
<feature type="domain" description="Mycothiol-dependent maleylpyruvate isomerase metal-binding" evidence="1">
    <location>
        <begin position="9"/>
        <end position="157"/>
    </location>
</feature>
<protein>
    <submittedName>
        <fullName evidence="2">Maleylpyruvate isomerase N-terminal domain-containing protein</fullName>
    </submittedName>
</protein>
<comment type="caution">
    <text evidence="2">The sequence shown here is derived from an EMBL/GenBank/DDBJ whole genome shotgun (WGS) entry which is preliminary data.</text>
</comment>